<dbReference type="AlphaFoldDB" id="A0A2B7WFW7"/>
<evidence type="ECO:0000256" key="3">
    <source>
        <dbReference type="PROSITE-ProRule" id="PRU00023"/>
    </source>
</evidence>
<dbReference type="InterPro" id="IPR036770">
    <property type="entry name" value="Ankyrin_rpt-contain_sf"/>
</dbReference>
<dbReference type="Proteomes" id="UP000223968">
    <property type="component" value="Unassembled WGS sequence"/>
</dbReference>
<dbReference type="STRING" id="1447875.A0A2B7WFW7"/>
<dbReference type="OrthoDB" id="4186266at2759"/>
<evidence type="ECO:0000256" key="1">
    <source>
        <dbReference type="ARBA" id="ARBA00022737"/>
    </source>
</evidence>
<dbReference type="SMART" id="SM00248">
    <property type="entry name" value="ANK"/>
    <property type="match status" value="4"/>
</dbReference>
<dbReference type="PROSITE" id="PS50088">
    <property type="entry name" value="ANK_REPEAT"/>
    <property type="match status" value="2"/>
</dbReference>
<name>A0A2B7WFW7_9EURO</name>
<organism evidence="4 5">
    <name type="scientific">Helicocarpus griseus UAMH5409</name>
    <dbReference type="NCBI Taxonomy" id="1447875"/>
    <lineage>
        <taxon>Eukaryota</taxon>
        <taxon>Fungi</taxon>
        <taxon>Dikarya</taxon>
        <taxon>Ascomycota</taxon>
        <taxon>Pezizomycotina</taxon>
        <taxon>Eurotiomycetes</taxon>
        <taxon>Eurotiomycetidae</taxon>
        <taxon>Onygenales</taxon>
        <taxon>Ajellomycetaceae</taxon>
        <taxon>Helicocarpus</taxon>
    </lineage>
</organism>
<dbReference type="PROSITE" id="PS50297">
    <property type="entry name" value="ANK_REP_REGION"/>
    <property type="match status" value="2"/>
</dbReference>
<dbReference type="PANTHER" id="PTHR24173:SF74">
    <property type="entry name" value="ANKYRIN REPEAT DOMAIN-CONTAINING PROTEIN 16"/>
    <property type="match status" value="1"/>
</dbReference>
<keyword evidence="5" id="KW-1185">Reference proteome</keyword>
<keyword evidence="2 3" id="KW-0040">ANK repeat</keyword>
<feature type="repeat" description="ANK" evidence="3">
    <location>
        <begin position="174"/>
        <end position="206"/>
    </location>
</feature>
<comment type="caution">
    <text evidence="4">The sequence shown here is derived from an EMBL/GenBank/DDBJ whole genome shotgun (WGS) entry which is preliminary data.</text>
</comment>
<evidence type="ECO:0000313" key="5">
    <source>
        <dbReference type="Proteomes" id="UP000223968"/>
    </source>
</evidence>
<sequence>MPAAPHLPEEIWSLIFHNVLDSIRFEGLGSGSLVVDEFADDDEVHALRKFLCLRKVCRRFEAHVWTVFLDRLKRNSSRALFGFLQMYPSFMIRVVLELALQHNFRQSCGLVAAVRSTADFMVANLAHDSHENLDVKRESYMRSLCGTALIHLTDSRMATKLRMMNKKLSFQEASLHRALPAAVYANDISLIKLLLEKGANVNHEDEYFGNALYTAVFLRHTEAASLLFDHGALVEHRDMLGKTALHVAAKQGFDDCVELILRRASSSVVDICDLERSTALIWAAKQRYHKAARLLLNLGKGDPFLLDFTRNASPQEVVSLKCYIARLLRIPRSQLGV</sequence>
<dbReference type="InterPro" id="IPR002110">
    <property type="entry name" value="Ankyrin_rpt"/>
</dbReference>
<keyword evidence="1" id="KW-0677">Repeat</keyword>
<proteinExistence type="predicted"/>
<dbReference type="SUPFAM" id="SSF48403">
    <property type="entry name" value="Ankyrin repeat"/>
    <property type="match status" value="1"/>
</dbReference>
<feature type="repeat" description="ANK" evidence="3">
    <location>
        <begin position="240"/>
        <end position="266"/>
    </location>
</feature>
<dbReference type="Pfam" id="PF12796">
    <property type="entry name" value="Ank_2"/>
    <property type="match status" value="1"/>
</dbReference>
<dbReference type="PANTHER" id="PTHR24173">
    <property type="entry name" value="ANKYRIN REPEAT CONTAINING"/>
    <property type="match status" value="1"/>
</dbReference>
<reference evidence="4 5" key="1">
    <citation type="submission" date="2017-10" db="EMBL/GenBank/DDBJ databases">
        <title>Comparative genomics in systemic dimorphic fungi from Ajellomycetaceae.</title>
        <authorList>
            <person name="Munoz J.F."/>
            <person name="Mcewen J.G."/>
            <person name="Clay O.K."/>
            <person name="Cuomo C.A."/>
        </authorList>
    </citation>
    <scope>NUCLEOTIDE SEQUENCE [LARGE SCALE GENOMIC DNA]</scope>
    <source>
        <strain evidence="4 5">UAMH5409</strain>
    </source>
</reference>
<evidence type="ECO:0000313" key="4">
    <source>
        <dbReference type="EMBL" id="PGG95488.1"/>
    </source>
</evidence>
<protein>
    <submittedName>
        <fullName evidence="4">Uncharacterized protein</fullName>
    </submittedName>
</protein>
<evidence type="ECO:0000256" key="2">
    <source>
        <dbReference type="ARBA" id="ARBA00023043"/>
    </source>
</evidence>
<dbReference type="EMBL" id="PDNB01000340">
    <property type="protein sequence ID" value="PGG95488.1"/>
    <property type="molecule type" value="Genomic_DNA"/>
</dbReference>
<dbReference type="Gene3D" id="1.25.40.20">
    <property type="entry name" value="Ankyrin repeat-containing domain"/>
    <property type="match status" value="1"/>
</dbReference>
<accession>A0A2B7WFW7</accession>
<gene>
    <name evidence="4" type="ORF">AJ79_10025</name>
</gene>